<evidence type="ECO:0000256" key="1">
    <source>
        <dbReference type="ARBA" id="ARBA00005254"/>
    </source>
</evidence>
<proteinExistence type="inferred from homology"/>
<dbReference type="Proteomes" id="UP001556692">
    <property type="component" value="Unassembled WGS sequence"/>
</dbReference>
<dbReference type="Gene3D" id="1.10.12.10">
    <property type="entry name" value="Lyase 2-enoyl-coa Hydratase, Chain A, domain 2"/>
    <property type="match status" value="1"/>
</dbReference>
<evidence type="ECO:0000313" key="6">
    <source>
        <dbReference type="Proteomes" id="UP001556692"/>
    </source>
</evidence>
<protein>
    <submittedName>
        <fullName evidence="5">Crotonase/enoyl-CoA hydratase family protein</fullName>
    </submittedName>
</protein>
<reference evidence="5 6" key="1">
    <citation type="submission" date="2024-05" db="EMBL/GenBank/DDBJ databases">
        <authorList>
            <person name="Jiang F."/>
        </authorList>
    </citation>
    <scope>NUCLEOTIDE SEQUENCE [LARGE SCALE GENOMIC DNA]</scope>
    <source>
        <strain evidence="5 6">LZ166</strain>
    </source>
</reference>
<dbReference type="PROSITE" id="PS00166">
    <property type="entry name" value="ENOYL_COA_HYDRATASE"/>
    <property type="match status" value="1"/>
</dbReference>
<comment type="similarity">
    <text evidence="1 4">Belongs to the enoyl-CoA hydratase/isomerase family.</text>
</comment>
<gene>
    <name evidence="5" type="ORF">ABGN05_16715</name>
</gene>
<keyword evidence="3" id="KW-0456">Lyase</keyword>
<dbReference type="NCBIfam" id="NF006100">
    <property type="entry name" value="PRK08252.1"/>
    <property type="match status" value="1"/>
</dbReference>
<dbReference type="Gene3D" id="3.90.226.10">
    <property type="entry name" value="2-enoyl-CoA Hydratase, Chain A, domain 1"/>
    <property type="match status" value="1"/>
</dbReference>
<evidence type="ECO:0000256" key="2">
    <source>
        <dbReference type="ARBA" id="ARBA00023098"/>
    </source>
</evidence>
<dbReference type="PANTHER" id="PTHR11941">
    <property type="entry name" value="ENOYL-COA HYDRATASE-RELATED"/>
    <property type="match status" value="1"/>
</dbReference>
<evidence type="ECO:0000256" key="3">
    <source>
        <dbReference type="ARBA" id="ARBA00023239"/>
    </source>
</evidence>
<name>A0ABV3SM30_9HYPH</name>
<comment type="caution">
    <text evidence="5">The sequence shown here is derived from an EMBL/GenBank/DDBJ whole genome shotgun (WGS) entry which is preliminary data.</text>
</comment>
<evidence type="ECO:0000256" key="4">
    <source>
        <dbReference type="RuleBase" id="RU003707"/>
    </source>
</evidence>
<organism evidence="5 6">
    <name type="scientific">Aquibium pacificus</name>
    <dbReference type="NCBI Taxonomy" id="3153579"/>
    <lineage>
        <taxon>Bacteria</taxon>
        <taxon>Pseudomonadati</taxon>
        <taxon>Pseudomonadota</taxon>
        <taxon>Alphaproteobacteria</taxon>
        <taxon>Hyphomicrobiales</taxon>
        <taxon>Phyllobacteriaceae</taxon>
        <taxon>Aquibium</taxon>
    </lineage>
</organism>
<dbReference type="SUPFAM" id="SSF52096">
    <property type="entry name" value="ClpP/crotonase"/>
    <property type="match status" value="1"/>
</dbReference>
<dbReference type="InterPro" id="IPR001753">
    <property type="entry name" value="Enoyl-CoA_hydra/iso"/>
</dbReference>
<dbReference type="PANTHER" id="PTHR11941:SF169">
    <property type="entry name" value="(7AS)-7A-METHYL-1,5-DIOXO-2,3,5,6,7,7A-HEXAHYDRO-1H-INDENE-CARBOXYL-COA HYDROLASE"/>
    <property type="match status" value="1"/>
</dbReference>
<dbReference type="RefSeq" id="WP_367955187.1">
    <property type="nucleotide sequence ID" value="NZ_JBDPGJ010000004.1"/>
</dbReference>
<dbReference type="InterPro" id="IPR029045">
    <property type="entry name" value="ClpP/crotonase-like_dom_sf"/>
</dbReference>
<dbReference type="CDD" id="cd06558">
    <property type="entry name" value="crotonase-like"/>
    <property type="match status" value="1"/>
</dbReference>
<dbReference type="Pfam" id="PF00378">
    <property type="entry name" value="ECH_1"/>
    <property type="match status" value="1"/>
</dbReference>
<sequence>MAEVEIEIAGRVMVVAINRTEARNAANRAVAVAIAEAVDALDERDDLSAGVITGRGGTFCAGMDLKAFLRGELARVEGRGFAGLTERLPSKPLIAAVEGHALAGGFELALACDLIVAAEDARFGLPEVKRGLVANAGGLMRLPRQLPFRMAMELVLTGEQVKAGDLHRLGLINRLVPNGGALAAALALAETIAQNGPMALAVSKRVMLESQDWPSTEMFQRQRQITAPVFASADAREGALAFAEKRKPNWQGR</sequence>
<dbReference type="EMBL" id="JBDPGJ010000004">
    <property type="protein sequence ID" value="MEX0407303.1"/>
    <property type="molecule type" value="Genomic_DNA"/>
</dbReference>
<dbReference type="InterPro" id="IPR018376">
    <property type="entry name" value="Enoyl-CoA_hyd/isom_CS"/>
</dbReference>
<evidence type="ECO:0000313" key="5">
    <source>
        <dbReference type="EMBL" id="MEX0407303.1"/>
    </source>
</evidence>
<accession>A0ABV3SM30</accession>
<keyword evidence="2" id="KW-0443">Lipid metabolism</keyword>
<keyword evidence="6" id="KW-1185">Reference proteome</keyword>
<dbReference type="InterPro" id="IPR014748">
    <property type="entry name" value="Enoyl-CoA_hydra_C"/>
</dbReference>